<sequence length="288" mass="31428">MWLQFFFVLLLSLSARRGALGTASGVAVNCTNNGEKWTCDGEATNCENSGLREIIANNTAGKTNCERATCSNECEACNCTRWTRHSKTLGKAEWTVTSYTVTQRNDITNLFNGSCPLMSCPFALVKDNIKTVKGVVGCPCPEMGSLDTEKLAIISSYFPEGCSSARCAKEKNKNDQTNNTVTMKCTCHQSVKTVGTAIRPTQTTGAPKEEAEVKVEAEKPSRENVKPHQEQDTPKHTHTPVVSPSEEVKKMNLPPQSNDNPNKSDTTLRQPAVGLALLFFMEAAQTQL</sequence>
<evidence type="ECO:0000313" key="4">
    <source>
        <dbReference type="Proteomes" id="UP000009027"/>
    </source>
</evidence>
<feature type="compositionally biased region" description="Polar residues" evidence="1">
    <location>
        <begin position="254"/>
        <end position="268"/>
    </location>
</feature>
<proteinExistence type="predicted"/>
<protein>
    <submittedName>
        <fullName evidence="3">Uncharacterized protein</fullName>
    </submittedName>
</protein>
<evidence type="ECO:0000256" key="1">
    <source>
        <dbReference type="SAM" id="MobiDB-lite"/>
    </source>
</evidence>
<keyword evidence="4" id="KW-1185">Reference proteome</keyword>
<feature type="region of interest" description="Disordered" evidence="1">
    <location>
        <begin position="198"/>
        <end position="268"/>
    </location>
</feature>
<evidence type="ECO:0000313" key="3">
    <source>
        <dbReference type="EMBL" id="CCD19366.1"/>
    </source>
</evidence>
<gene>
    <name evidence="3" type="ORF">TvY486_0020670</name>
</gene>
<keyword evidence="2" id="KW-0732">Signal</keyword>
<feature type="signal peptide" evidence="2">
    <location>
        <begin position="1"/>
        <end position="21"/>
    </location>
</feature>
<organism evidence="3 4">
    <name type="scientific">Trypanosoma vivax (strain Y486)</name>
    <dbReference type="NCBI Taxonomy" id="1055687"/>
    <lineage>
        <taxon>Eukaryota</taxon>
        <taxon>Discoba</taxon>
        <taxon>Euglenozoa</taxon>
        <taxon>Kinetoplastea</taxon>
        <taxon>Metakinetoplastina</taxon>
        <taxon>Trypanosomatida</taxon>
        <taxon>Trypanosomatidae</taxon>
        <taxon>Trypanosoma</taxon>
        <taxon>Duttonella</taxon>
    </lineage>
</organism>
<feature type="compositionally biased region" description="Basic and acidic residues" evidence="1">
    <location>
        <begin position="207"/>
        <end position="235"/>
    </location>
</feature>
<reference evidence="3 4" key="1">
    <citation type="journal article" date="2012" name="Proc. Natl. Acad. Sci. U.S.A.">
        <title>Antigenic diversity is generated by distinct evolutionary mechanisms in African trypanosome species.</title>
        <authorList>
            <person name="Jackson A.P."/>
            <person name="Berry A."/>
            <person name="Aslett M."/>
            <person name="Allison H.C."/>
            <person name="Burton P."/>
            <person name="Vavrova-Anderson J."/>
            <person name="Brown R."/>
            <person name="Browne H."/>
            <person name="Corton N."/>
            <person name="Hauser H."/>
            <person name="Gamble J."/>
            <person name="Gilderthorp R."/>
            <person name="Marcello L."/>
            <person name="McQuillan J."/>
            <person name="Otto T.D."/>
            <person name="Quail M.A."/>
            <person name="Sanders M.J."/>
            <person name="van Tonder A."/>
            <person name="Ginger M.L."/>
            <person name="Field M.C."/>
            <person name="Barry J.D."/>
            <person name="Hertz-Fowler C."/>
            <person name="Berriman M."/>
        </authorList>
    </citation>
    <scope>NUCLEOTIDE SEQUENCE</scope>
    <source>
        <strain evidence="3 4">Y486</strain>
    </source>
</reference>
<accession>F9WP91</accession>
<evidence type="ECO:0000256" key="2">
    <source>
        <dbReference type="SAM" id="SignalP"/>
    </source>
</evidence>
<name>F9WP91_TRYVY</name>
<dbReference type="EMBL" id="CAEX01003276">
    <property type="protein sequence ID" value="CCD19366.1"/>
    <property type="molecule type" value="Genomic_DNA"/>
</dbReference>
<feature type="chain" id="PRO_5003390639" evidence="2">
    <location>
        <begin position="22"/>
        <end position="288"/>
    </location>
</feature>
<dbReference type="Proteomes" id="UP000009027">
    <property type="component" value="Unassembled WGS sequence"/>
</dbReference>
<dbReference type="AlphaFoldDB" id="F9WP91"/>
<dbReference type="VEuPathDB" id="TriTrypDB:TvY486_0020670"/>